<dbReference type="GO" id="GO:0019478">
    <property type="term" value="P:D-amino acid catabolic process"/>
    <property type="evidence" value="ECO:0007669"/>
    <property type="project" value="UniProtKB-UniRule"/>
</dbReference>
<gene>
    <name evidence="2" type="primary">dtd</name>
    <name evidence="3" type="ORF">AS202_08915</name>
</gene>
<dbReference type="Pfam" id="PF02580">
    <property type="entry name" value="Tyr_Deacylase"/>
    <property type="match status" value="1"/>
</dbReference>
<dbReference type="EC" id="3.1.1.96" evidence="2"/>
<keyword evidence="2" id="KW-0694">RNA-binding</keyword>
<dbReference type="GO" id="GO:0106026">
    <property type="term" value="F:Gly-tRNA(Ala) deacylase activity"/>
    <property type="evidence" value="ECO:0007669"/>
    <property type="project" value="UniProtKB-UniRule"/>
</dbReference>
<comment type="catalytic activity">
    <reaction evidence="2">
        <text>a D-aminoacyl-tRNA + H2O = a tRNA + a D-alpha-amino acid + H(+)</text>
        <dbReference type="Rhea" id="RHEA:13953"/>
        <dbReference type="Rhea" id="RHEA-COMP:10123"/>
        <dbReference type="Rhea" id="RHEA-COMP:10124"/>
        <dbReference type="ChEBI" id="CHEBI:15377"/>
        <dbReference type="ChEBI" id="CHEBI:15378"/>
        <dbReference type="ChEBI" id="CHEBI:59871"/>
        <dbReference type="ChEBI" id="CHEBI:78442"/>
        <dbReference type="ChEBI" id="CHEBI:79333"/>
        <dbReference type="EC" id="3.1.1.96"/>
    </reaction>
</comment>
<dbReference type="KEGG" id="mod:AS202_08915"/>
<keyword evidence="2" id="KW-0378">Hydrolase</keyword>
<comment type="subcellular location">
    <subcellularLocation>
        <location evidence="2">Cytoplasm</location>
    </subcellularLocation>
</comment>
<dbReference type="GO" id="GO:0051500">
    <property type="term" value="F:D-tyrosyl-tRNA(Tyr) deacylase activity"/>
    <property type="evidence" value="ECO:0007669"/>
    <property type="project" value="TreeGrafter"/>
</dbReference>
<dbReference type="HAMAP" id="MF_00518">
    <property type="entry name" value="Deacylase_Dtd"/>
    <property type="match status" value="1"/>
</dbReference>
<comment type="function">
    <text evidence="2">An aminoacyl-tRNA editing enzyme that deacylates mischarged D-aminoacyl-tRNAs. Also deacylates mischarged glycyl-tRNA(Ala), protecting cells against glycine mischarging by AlaRS. Acts via tRNA-based rather than protein-based catalysis; rejects L-amino acids rather than detecting D-amino acids in the active site. By recycling D-aminoacyl-tRNA to D-amino acids and free tRNA molecules, this enzyme counteracts the toxicity associated with the formation of D-aminoacyl-tRNA entities in vivo and helps enforce protein L-homochirality.</text>
</comment>
<dbReference type="Proteomes" id="UP000069030">
    <property type="component" value="Chromosome"/>
</dbReference>
<keyword evidence="2" id="KW-0963">Cytoplasm</keyword>
<dbReference type="GO" id="GO:0043908">
    <property type="term" value="F:Ser(Gly)-tRNA(Ala) hydrolase activity"/>
    <property type="evidence" value="ECO:0007669"/>
    <property type="project" value="UniProtKB-UniRule"/>
</dbReference>
<dbReference type="eggNOG" id="COG1490">
    <property type="taxonomic scope" value="Bacteria"/>
</dbReference>
<dbReference type="InterPro" id="IPR023509">
    <property type="entry name" value="DTD-like_sf"/>
</dbReference>
<name>A0A0S7ECK8_9FLAO</name>
<dbReference type="CDD" id="cd00563">
    <property type="entry name" value="Dtyr_deacylase"/>
    <property type="match status" value="1"/>
</dbReference>
<dbReference type="EMBL" id="CP013690">
    <property type="protein sequence ID" value="ALU26261.1"/>
    <property type="molecule type" value="Genomic_DNA"/>
</dbReference>
<comment type="subunit">
    <text evidence="2">Homodimer.</text>
</comment>
<dbReference type="PANTHER" id="PTHR10472">
    <property type="entry name" value="D-TYROSYL-TRNA TYR DEACYLASE"/>
    <property type="match status" value="1"/>
</dbReference>
<dbReference type="Gene3D" id="3.50.80.10">
    <property type="entry name" value="D-tyrosyl-tRNA(Tyr) deacylase"/>
    <property type="match status" value="1"/>
</dbReference>
<dbReference type="FunFam" id="3.50.80.10:FF:000001">
    <property type="entry name" value="D-aminoacyl-tRNA deacylase"/>
    <property type="match status" value="1"/>
</dbReference>
<comment type="domain">
    <text evidence="2">A Gly-cisPro motif from one monomer fits into the active site of the other monomer to allow specific chiral rejection of L-amino acids.</text>
</comment>
<comment type="catalytic activity">
    <reaction evidence="2">
        <text>glycyl-tRNA(Ala) + H2O = tRNA(Ala) + glycine + H(+)</text>
        <dbReference type="Rhea" id="RHEA:53744"/>
        <dbReference type="Rhea" id="RHEA-COMP:9657"/>
        <dbReference type="Rhea" id="RHEA-COMP:13640"/>
        <dbReference type="ChEBI" id="CHEBI:15377"/>
        <dbReference type="ChEBI" id="CHEBI:15378"/>
        <dbReference type="ChEBI" id="CHEBI:57305"/>
        <dbReference type="ChEBI" id="CHEBI:78442"/>
        <dbReference type="ChEBI" id="CHEBI:78522"/>
    </reaction>
</comment>
<evidence type="ECO:0000256" key="2">
    <source>
        <dbReference type="HAMAP-Rule" id="MF_00518"/>
    </source>
</evidence>
<protein>
    <recommendedName>
        <fullName evidence="2">D-aminoacyl-tRNA deacylase</fullName>
        <shortName evidence="2">DTD</shortName>
        <ecNumber evidence="2">3.1.1.96</ecNumber>
    </recommendedName>
    <alternativeName>
        <fullName evidence="2">Gly-tRNA(Ala) deacylase</fullName>
        <ecNumber evidence="2">3.1.1.-</ecNumber>
    </alternativeName>
</protein>
<evidence type="ECO:0000256" key="1">
    <source>
        <dbReference type="ARBA" id="ARBA00009673"/>
    </source>
</evidence>
<feature type="short sequence motif" description="Gly-cisPro motif, important for rejection of L-amino acids" evidence="2">
    <location>
        <begin position="138"/>
        <end position="139"/>
    </location>
</feature>
<dbReference type="RefSeq" id="WP_006257221.1">
    <property type="nucleotide sequence ID" value="NZ_BCMQ01000020.1"/>
</dbReference>
<dbReference type="GO" id="GO:0000049">
    <property type="term" value="F:tRNA binding"/>
    <property type="evidence" value="ECO:0007669"/>
    <property type="project" value="UniProtKB-UniRule"/>
</dbReference>
<organism evidence="3 4">
    <name type="scientific">Myroides odoratimimus</name>
    <dbReference type="NCBI Taxonomy" id="76832"/>
    <lineage>
        <taxon>Bacteria</taxon>
        <taxon>Pseudomonadati</taxon>
        <taxon>Bacteroidota</taxon>
        <taxon>Flavobacteriia</taxon>
        <taxon>Flavobacteriales</taxon>
        <taxon>Flavobacteriaceae</taxon>
        <taxon>Myroides</taxon>
    </lineage>
</organism>
<evidence type="ECO:0000313" key="4">
    <source>
        <dbReference type="Proteomes" id="UP000069030"/>
    </source>
</evidence>
<dbReference type="InterPro" id="IPR003732">
    <property type="entry name" value="Daa-tRNA_deacyls_DTD"/>
</dbReference>
<dbReference type="AlphaFoldDB" id="A0A0S7ECK8"/>
<dbReference type="SUPFAM" id="SSF69500">
    <property type="entry name" value="DTD-like"/>
    <property type="match status" value="1"/>
</dbReference>
<keyword evidence="2" id="KW-0820">tRNA-binding</keyword>
<reference evidence="3 4" key="1">
    <citation type="journal article" date="2016" name="J. Zhejiang Univ. Sci. B">
        <title>Antibiotic resistance mechanisms of Myroides sp.</title>
        <authorList>
            <person name="Hu S."/>
            <person name="Yuan S."/>
            <person name="Qu H."/>
            <person name="Jiang T."/>
            <person name="Zhou Y."/>
            <person name="Wang M."/>
            <person name="Ming D."/>
        </authorList>
    </citation>
    <scope>NUCLEOTIDE SEQUENCE [LARGE SCALE GENOMIC DNA]</scope>
    <source>
        <strain evidence="3 4">PR63039</strain>
    </source>
</reference>
<dbReference type="GO" id="GO:0005737">
    <property type="term" value="C:cytoplasm"/>
    <property type="evidence" value="ECO:0007669"/>
    <property type="project" value="UniProtKB-SubCell"/>
</dbReference>
<proteinExistence type="inferred from homology"/>
<dbReference type="EC" id="3.1.1.-" evidence="2"/>
<comment type="similarity">
    <text evidence="1 2">Belongs to the DTD family.</text>
</comment>
<dbReference type="PANTHER" id="PTHR10472:SF5">
    <property type="entry name" value="D-AMINOACYL-TRNA DEACYLASE 1"/>
    <property type="match status" value="1"/>
</dbReference>
<sequence>MKVVIQRVTKASVTVEGSVVGNIGQGLLVLVGVEDIDTKLDIEWLSGKIVNLRIFEDENGVMNKSVKEVDGEVLLVSQFTLHASTKKGNRPSYIKASKPDFAIPMYEKFIDKLENDLGKRIQTGKFGADMKVELLNDGPVTIVIDSQNKE</sequence>
<dbReference type="GeneID" id="66974923"/>
<evidence type="ECO:0000313" key="3">
    <source>
        <dbReference type="EMBL" id="ALU26261.1"/>
    </source>
</evidence>
<dbReference type="NCBIfam" id="TIGR00256">
    <property type="entry name" value="D-aminoacyl-tRNA deacylase"/>
    <property type="match status" value="1"/>
</dbReference>
<accession>A0A0S7ECK8</accession>